<evidence type="ECO:0000313" key="2">
    <source>
        <dbReference type="EMBL" id="VEL16061.1"/>
    </source>
</evidence>
<feature type="domain" description="PH" evidence="1">
    <location>
        <begin position="28"/>
        <end position="131"/>
    </location>
</feature>
<dbReference type="PANTHER" id="PTHR45960">
    <property type="entry name" value="GRB2-ASSOCIATED-BINDING PROTEIN"/>
    <property type="match status" value="1"/>
</dbReference>
<dbReference type="PANTHER" id="PTHR45960:SF2">
    <property type="entry name" value="PROTEIN DAUGHTER OF SEVENLESS"/>
    <property type="match status" value="1"/>
</dbReference>
<dbReference type="InterPro" id="IPR011993">
    <property type="entry name" value="PH-like_dom_sf"/>
</dbReference>
<dbReference type="GO" id="GO:0005737">
    <property type="term" value="C:cytoplasm"/>
    <property type="evidence" value="ECO:0007669"/>
    <property type="project" value="TreeGrafter"/>
</dbReference>
<sequence>MTFQTLDSARDIPRPSAFPDARCSIQLNCTRSSKVLDKARWHKRFCILYNITRENVTQVFFEYFKDSSCSKLRGRVDLEHCDRIINNANCCMPNTFSLRTMFEGSQRDYYFAAESQEVMMQWVKALVTLIGMVDTTGRSV</sequence>
<dbReference type="InterPro" id="IPR046355">
    <property type="entry name" value="Gab1-4-like"/>
</dbReference>
<dbReference type="PROSITE" id="PS50003">
    <property type="entry name" value="PH_DOMAIN"/>
    <property type="match status" value="1"/>
</dbReference>
<dbReference type="GO" id="GO:0035591">
    <property type="term" value="F:signaling adaptor activity"/>
    <property type="evidence" value="ECO:0007669"/>
    <property type="project" value="TreeGrafter"/>
</dbReference>
<keyword evidence="3" id="KW-1185">Reference proteome</keyword>
<organism evidence="2 3">
    <name type="scientific">Protopolystoma xenopodis</name>
    <dbReference type="NCBI Taxonomy" id="117903"/>
    <lineage>
        <taxon>Eukaryota</taxon>
        <taxon>Metazoa</taxon>
        <taxon>Spiralia</taxon>
        <taxon>Lophotrochozoa</taxon>
        <taxon>Platyhelminthes</taxon>
        <taxon>Monogenea</taxon>
        <taxon>Polyopisthocotylea</taxon>
        <taxon>Polystomatidea</taxon>
        <taxon>Polystomatidae</taxon>
        <taxon>Protopolystoma</taxon>
    </lineage>
</organism>
<dbReference type="OrthoDB" id="67516at2759"/>
<dbReference type="SUPFAM" id="SSF50729">
    <property type="entry name" value="PH domain-like"/>
    <property type="match status" value="1"/>
</dbReference>
<dbReference type="InterPro" id="IPR001849">
    <property type="entry name" value="PH_domain"/>
</dbReference>
<comment type="caution">
    <text evidence="2">The sequence shown here is derived from an EMBL/GenBank/DDBJ whole genome shotgun (WGS) entry which is preliminary data.</text>
</comment>
<gene>
    <name evidence="2" type="ORF">PXEA_LOCUS9501</name>
</gene>
<protein>
    <recommendedName>
        <fullName evidence="1">PH domain-containing protein</fullName>
    </recommendedName>
</protein>
<dbReference type="Pfam" id="PF00169">
    <property type="entry name" value="PH"/>
    <property type="match status" value="1"/>
</dbReference>
<dbReference type="SMART" id="SM00233">
    <property type="entry name" value="PH"/>
    <property type="match status" value="1"/>
</dbReference>
<accession>A0A3S5A668</accession>
<dbReference type="Proteomes" id="UP000784294">
    <property type="component" value="Unassembled WGS sequence"/>
</dbReference>
<evidence type="ECO:0000313" key="3">
    <source>
        <dbReference type="Proteomes" id="UP000784294"/>
    </source>
</evidence>
<dbReference type="GO" id="GO:0007165">
    <property type="term" value="P:signal transduction"/>
    <property type="evidence" value="ECO:0007669"/>
    <property type="project" value="TreeGrafter"/>
</dbReference>
<reference evidence="2" key="1">
    <citation type="submission" date="2018-11" db="EMBL/GenBank/DDBJ databases">
        <authorList>
            <consortium name="Pathogen Informatics"/>
        </authorList>
    </citation>
    <scope>NUCLEOTIDE SEQUENCE</scope>
</reference>
<dbReference type="EMBL" id="CAAALY010026989">
    <property type="protein sequence ID" value="VEL16061.1"/>
    <property type="molecule type" value="Genomic_DNA"/>
</dbReference>
<proteinExistence type="predicted"/>
<dbReference type="Gene3D" id="2.30.29.30">
    <property type="entry name" value="Pleckstrin-homology domain (PH domain)/Phosphotyrosine-binding domain (PTB)"/>
    <property type="match status" value="1"/>
</dbReference>
<dbReference type="AlphaFoldDB" id="A0A3S5A668"/>
<name>A0A3S5A668_9PLAT</name>
<evidence type="ECO:0000259" key="1">
    <source>
        <dbReference type="PROSITE" id="PS50003"/>
    </source>
</evidence>